<keyword evidence="15" id="KW-1185">Reference proteome</keyword>
<evidence type="ECO:0000256" key="7">
    <source>
        <dbReference type="ARBA" id="ARBA00022737"/>
    </source>
</evidence>
<dbReference type="Pfam" id="PF13855">
    <property type="entry name" value="LRR_8"/>
    <property type="match status" value="2"/>
</dbReference>
<keyword evidence="10" id="KW-0325">Glycoprotein</keyword>
<keyword evidence="3" id="KW-1003">Cell membrane</keyword>
<dbReference type="EMBL" id="JAAIUW010000012">
    <property type="protein sequence ID" value="KAF7806438.1"/>
    <property type="molecule type" value="Genomic_DNA"/>
</dbReference>
<dbReference type="InterPro" id="IPR001611">
    <property type="entry name" value="Leu-rich_rpt"/>
</dbReference>
<keyword evidence="14" id="KW-0808">Transferase</keyword>
<evidence type="ECO:0000313" key="14">
    <source>
        <dbReference type="EMBL" id="KAF7806438.1"/>
    </source>
</evidence>
<evidence type="ECO:0000256" key="1">
    <source>
        <dbReference type="ARBA" id="ARBA00004236"/>
    </source>
</evidence>
<dbReference type="Pfam" id="PF00560">
    <property type="entry name" value="LRR_1"/>
    <property type="match status" value="2"/>
</dbReference>
<comment type="similarity">
    <text evidence="2">Belongs to the RLP family.</text>
</comment>
<dbReference type="GO" id="GO:0016301">
    <property type="term" value="F:kinase activity"/>
    <property type="evidence" value="ECO:0007669"/>
    <property type="project" value="UniProtKB-KW"/>
</dbReference>
<sequence>MAKETEEEGETEVTEYNPHFNELLESYNNLLEDSMKVLEKYGELKVSHSKVLKAFGKMKIEKEALEEKFKLIEEEYSMTALITENKKLKATIDKLNYDLENFVRREENLNLILGSQRSANDRSGLGFEVESSGTKKNNEVSIGHKKSQDKYQRYHRRPRHLDLSRNQLSGPIPLCKLQDLVMLDLSLNNFNDIFSHCNNTSPKWQYLNLKGNKLSRPIPNVLSNASSLILLDLMSNELSGEIPGWINALSNLKVLILEENRLEGPIPPTLCQLQNLTLLDLAHNNLCGGVPSCFHNMAPESSDEMFTISDIFSPQNTPLDSLMGNLDTPFHPQYFFGLNDYMSYMVIVQFKTKFRSELYKGIVLSLISGINLSCNNLTGKIPSEIGYLGKIHALNLSHNFLSGSIPESFSQMSEIESLDLSHNSLSGNIQMVQLYSLSAFSVAYNNLSGSTPLMVNQFATFEKRSYEGNPLLCGAPLEILCSVPSGGTEYSSSSREDDGFKEAFEWSFVGSFVIAFLGVIAYLYFTYYFSAYHKSLCFWIRS</sequence>
<organism evidence="14 15">
    <name type="scientific">Senna tora</name>
    <dbReference type="NCBI Taxonomy" id="362788"/>
    <lineage>
        <taxon>Eukaryota</taxon>
        <taxon>Viridiplantae</taxon>
        <taxon>Streptophyta</taxon>
        <taxon>Embryophyta</taxon>
        <taxon>Tracheophyta</taxon>
        <taxon>Spermatophyta</taxon>
        <taxon>Magnoliopsida</taxon>
        <taxon>eudicotyledons</taxon>
        <taxon>Gunneridae</taxon>
        <taxon>Pentapetalae</taxon>
        <taxon>rosids</taxon>
        <taxon>fabids</taxon>
        <taxon>Fabales</taxon>
        <taxon>Fabaceae</taxon>
        <taxon>Caesalpinioideae</taxon>
        <taxon>Cassia clade</taxon>
        <taxon>Senna</taxon>
    </lineage>
</organism>
<evidence type="ECO:0000256" key="9">
    <source>
        <dbReference type="ARBA" id="ARBA00023136"/>
    </source>
</evidence>
<evidence type="ECO:0000256" key="8">
    <source>
        <dbReference type="ARBA" id="ARBA00022989"/>
    </source>
</evidence>
<feature type="transmembrane region" description="Helical" evidence="13">
    <location>
        <begin position="506"/>
        <end position="525"/>
    </location>
</feature>
<evidence type="ECO:0000313" key="15">
    <source>
        <dbReference type="Proteomes" id="UP000634136"/>
    </source>
</evidence>
<keyword evidence="14" id="KW-0418">Kinase</keyword>
<comment type="subcellular location">
    <subcellularLocation>
        <location evidence="1">Cell membrane</location>
    </subcellularLocation>
    <subcellularLocation>
        <location evidence="11">Endomembrane system</location>
        <topology evidence="11">Single-pass membrane protein</topology>
    </subcellularLocation>
</comment>
<gene>
    <name evidence="14" type="ORF">G2W53_038599</name>
</gene>
<keyword evidence="6" id="KW-0732">Signal</keyword>
<evidence type="ECO:0000256" key="5">
    <source>
        <dbReference type="ARBA" id="ARBA00022692"/>
    </source>
</evidence>
<protein>
    <submittedName>
        <fullName evidence="14">LRR receptor-like serine/threonine-protein kinase GSO2</fullName>
    </submittedName>
</protein>
<dbReference type="FunFam" id="3.80.10.10:FF:000041">
    <property type="entry name" value="LRR receptor-like serine/threonine-protein kinase ERECTA"/>
    <property type="match status" value="1"/>
</dbReference>
<evidence type="ECO:0000256" key="4">
    <source>
        <dbReference type="ARBA" id="ARBA00022614"/>
    </source>
</evidence>
<dbReference type="InterPro" id="IPR032675">
    <property type="entry name" value="LRR_dom_sf"/>
</dbReference>
<keyword evidence="5 13" id="KW-0812">Transmembrane</keyword>
<evidence type="ECO:0000256" key="13">
    <source>
        <dbReference type="SAM" id="Phobius"/>
    </source>
</evidence>
<comment type="caution">
    <text evidence="14">The sequence shown here is derived from an EMBL/GenBank/DDBJ whole genome shotgun (WGS) entry which is preliminary data.</text>
</comment>
<keyword evidence="9 13" id="KW-0472">Membrane</keyword>
<evidence type="ECO:0000256" key="11">
    <source>
        <dbReference type="ARBA" id="ARBA00037847"/>
    </source>
</evidence>
<reference evidence="14" key="1">
    <citation type="submission" date="2020-09" db="EMBL/GenBank/DDBJ databases">
        <title>Genome-Enabled Discovery of Anthraquinone Biosynthesis in Senna tora.</title>
        <authorList>
            <person name="Kang S.-H."/>
            <person name="Pandey R.P."/>
            <person name="Lee C.-M."/>
            <person name="Sim J.-S."/>
            <person name="Jeong J.-T."/>
            <person name="Choi B.-S."/>
            <person name="Jung M."/>
            <person name="Ginzburg D."/>
            <person name="Zhao K."/>
            <person name="Won S.Y."/>
            <person name="Oh T.-J."/>
            <person name="Yu Y."/>
            <person name="Kim N.-H."/>
            <person name="Lee O.R."/>
            <person name="Lee T.-H."/>
            <person name="Bashyal P."/>
            <person name="Kim T.-S."/>
            <person name="Lee W.-H."/>
            <person name="Kawkins C."/>
            <person name="Kim C.-K."/>
            <person name="Kim J.S."/>
            <person name="Ahn B.O."/>
            <person name="Rhee S.Y."/>
            <person name="Sohng J.K."/>
        </authorList>
    </citation>
    <scope>NUCLEOTIDE SEQUENCE</scope>
    <source>
        <tissue evidence="14">Leaf</tissue>
    </source>
</reference>
<feature type="coiled-coil region" evidence="12">
    <location>
        <begin position="55"/>
        <end position="105"/>
    </location>
</feature>
<dbReference type="SUPFAM" id="SSF52058">
    <property type="entry name" value="L domain-like"/>
    <property type="match status" value="1"/>
</dbReference>
<dbReference type="GO" id="GO:0012505">
    <property type="term" value="C:endomembrane system"/>
    <property type="evidence" value="ECO:0007669"/>
    <property type="project" value="UniProtKB-SubCell"/>
</dbReference>
<evidence type="ECO:0000256" key="6">
    <source>
        <dbReference type="ARBA" id="ARBA00022729"/>
    </source>
</evidence>
<keyword evidence="4" id="KW-0433">Leucine-rich repeat</keyword>
<keyword evidence="14" id="KW-0675">Receptor</keyword>
<dbReference type="PANTHER" id="PTHR48062">
    <property type="entry name" value="RECEPTOR-LIKE PROTEIN 14"/>
    <property type="match status" value="1"/>
</dbReference>
<keyword evidence="7" id="KW-0677">Repeat</keyword>
<keyword evidence="12" id="KW-0175">Coiled coil</keyword>
<dbReference type="FunFam" id="3.80.10.10:FF:000111">
    <property type="entry name" value="LRR receptor-like serine/threonine-protein kinase ERECTA"/>
    <property type="match status" value="1"/>
</dbReference>
<evidence type="ECO:0000256" key="2">
    <source>
        <dbReference type="ARBA" id="ARBA00009592"/>
    </source>
</evidence>
<dbReference type="PANTHER" id="PTHR48062:SF52">
    <property type="entry name" value="RECEPTOR-LIKE PROTEIN 8-RELATED"/>
    <property type="match status" value="1"/>
</dbReference>
<evidence type="ECO:0000256" key="12">
    <source>
        <dbReference type="SAM" id="Coils"/>
    </source>
</evidence>
<dbReference type="GO" id="GO:0005886">
    <property type="term" value="C:plasma membrane"/>
    <property type="evidence" value="ECO:0007669"/>
    <property type="project" value="UniProtKB-SubCell"/>
</dbReference>
<proteinExistence type="inferred from homology"/>
<dbReference type="Proteomes" id="UP000634136">
    <property type="component" value="Unassembled WGS sequence"/>
</dbReference>
<dbReference type="Gene3D" id="3.80.10.10">
    <property type="entry name" value="Ribonuclease Inhibitor"/>
    <property type="match status" value="1"/>
</dbReference>
<evidence type="ECO:0000256" key="3">
    <source>
        <dbReference type="ARBA" id="ARBA00022475"/>
    </source>
</evidence>
<keyword evidence="8 13" id="KW-1133">Transmembrane helix</keyword>
<dbReference type="InterPro" id="IPR051502">
    <property type="entry name" value="RLP_Defense_Trigger"/>
</dbReference>
<dbReference type="OrthoDB" id="1734347at2759"/>
<name>A0A834SLB7_9FABA</name>
<evidence type="ECO:0000256" key="10">
    <source>
        <dbReference type="ARBA" id="ARBA00023180"/>
    </source>
</evidence>
<accession>A0A834SLB7</accession>
<dbReference type="AlphaFoldDB" id="A0A834SLB7"/>